<sequence>MEIMQSWLAEYAGELALIALLVLTGAYRVLAWVHAYRHRADACRDVLCAASEVARIAALIERELDRVQDHPKCQAYRLRCARLRVRADLALAHPGCVQRLSLRRVLRALSRFHSDLRKLKRFRVEFLAAASSWECARDARARQATTARRGKATLRHGYLLARS</sequence>
<dbReference type="AlphaFoldDB" id="A0A936YX54"/>
<keyword evidence="2" id="KW-1185">Reference proteome</keyword>
<protein>
    <submittedName>
        <fullName evidence="1">Uncharacterized protein</fullName>
    </submittedName>
</protein>
<reference evidence="1 2" key="1">
    <citation type="journal article" date="2017" name="Int. J. Syst. Evol. Microbiol.">
        <title>Ramlibacter monticola sp. nov., isolated from forest soil.</title>
        <authorList>
            <person name="Chaudhary D.K."/>
            <person name="Kim J."/>
        </authorList>
    </citation>
    <scope>NUCLEOTIDE SEQUENCE [LARGE SCALE GENOMIC DNA]</scope>
    <source>
        <strain evidence="1 2">KACC 19175</strain>
    </source>
</reference>
<gene>
    <name evidence="1" type="ORF">JJ685_03560</name>
</gene>
<proteinExistence type="predicted"/>
<comment type="caution">
    <text evidence="1">The sequence shown here is derived from an EMBL/GenBank/DDBJ whole genome shotgun (WGS) entry which is preliminary data.</text>
</comment>
<dbReference type="RefSeq" id="WP_201672778.1">
    <property type="nucleotide sequence ID" value="NZ_JAEQNE010000001.1"/>
</dbReference>
<dbReference type="Proteomes" id="UP000599109">
    <property type="component" value="Unassembled WGS sequence"/>
</dbReference>
<evidence type="ECO:0000313" key="2">
    <source>
        <dbReference type="Proteomes" id="UP000599109"/>
    </source>
</evidence>
<name>A0A936YX54_9BURK</name>
<organism evidence="1 2">
    <name type="scientific">Ramlibacter monticola</name>
    <dbReference type="NCBI Taxonomy" id="1926872"/>
    <lineage>
        <taxon>Bacteria</taxon>
        <taxon>Pseudomonadati</taxon>
        <taxon>Pseudomonadota</taxon>
        <taxon>Betaproteobacteria</taxon>
        <taxon>Burkholderiales</taxon>
        <taxon>Comamonadaceae</taxon>
        <taxon>Ramlibacter</taxon>
    </lineage>
</organism>
<accession>A0A936YX54</accession>
<dbReference type="EMBL" id="JAEQNE010000001">
    <property type="protein sequence ID" value="MBL0390209.1"/>
    <property type="molecule type" value="Genomic_DNA"/>
</dbReference>
<evidence type="ECO:0000313" key="1">
    <source>
        <dbReference type="EMBL" id="MBL0390209.1"/>
    </source>
</evidence>